<dbReference type="GO" id="GO:0005737">
    <property type="term" value="C:cytoplasm"/>
    <property type="evidence" value="ECO:0007669"/>
    <property type="project" value="TreeGrafter"/>
</dbReference>
<dbReference type="Gene3D" id="3.40.50.11060">
    <property type="entry name" value="GTPase HflX, N-terminal domain"/>
    <property type="match status" value="1"/>
</dbReference>
<dbReference type="PROSITE" id="PS51705">
    <property type="entry name" value="G_HFLX"/>
    <property type="match status" value="1"/>
</dbReference>
<keyword evidence="1" id="KW-0479">Metal-binding</keyword>
<dbReference type="Gramene" id="TVU45266">
    <property type="protein sequence ID" value="TVU45266"/>
    <property type="gene ID" value="EJB05_04747"/>
</dbReference>
<dbReference type="InterPro" id="IPR027417">
    <property type="entry name" value="P-loop_NTPase"/>
</dbReference>
<dbReference type="InterPro" id="IPR006073">
    <property type="entry name" value="GTP-bd"/>
</dbReference>
<name>A0A5J9WB84_9POAL</name>
<dbReference type="NCBIfam" id="TIGR03156">
    <property type="entry name" value="GTP_HflX"/>
    <property type="match status" value="1"/>
</dbReference>
<dbReference type="OrthoDB" id="10268034at2759"/>
<reference evidence="7 8" key="1">
    <citation type="journal article" date="2019" name="Sci. Rep.">
        <title>A high-quality genome of Eragrostis curvula grass provides insights into Poaceae evolution and supports new strategies to enhance forage quality.</title>
        <authorList>
            <person name="Carballo J."/>
            <person name="Santos B.A.C.M."/>
            <person name="Zappacosta D."/>
            <person name="Garbus I."/>
            <person name="Selva J.P."/>
            <person name="Gallo C.A."/>
            <person name="Diaz A."/>
            <person name="Albertini E."/>
            <person name="Caccamo M."/>
            <person name="Echenique V."/>
        </authorList>
    </citation>
    <scope>NUCLEOTIDE SEQUENCE [LARGE SCALE GENOMIC DNA]</scope>
    <source>
        <strain evidence="8">cv. Victoria</strain>
        <tissue evidence="7">Leaf</tissue>
    </source>
</reference>
<dbReference type="PANTHER" id="PTHR10229">
    <property type="entry name" value="GTP-BINDING PROTEIN HFLX"/>
    <property type="match status" value="1"/>
</dbReference>
<protein>
    <recommendedName>
        <fullName evidence="6">Hflx-type G domain-containing protein</fullName>
    </recommendedName>
</protein>
<evidence type="ECO:0000256" key="3">
    <source>
        <dbReference type="ARBA" id="ARBA00022842"/>
    </source>
</evidence>
<dbReference type="InterPro" id="IPR042108">
    <property type="entry name" value="GTPase_HflX_N_sf"/>
</dbReference>
<keyword evidence="8" id="KW-1185">Reference proteome</keyword>
<evidence type="ECO:0000256" key="5">
    <source>
        <dbReference type="SAM" id="MobiDB-lite"/>
    </source>
</evidence>
<dbReference type="Gene3D" id="3.40.50.300">
    <property type="entry name" value="P-loop containing nucleotide triphosphate hydrolases"/>
    <property type="match status" value="1"/>
</dbReference>
<evidence type="ECO:0000313" key="7">
    <source>
        <dbReference type="EMBL" id="TVU45266.1"/>
    </source>
</evidence>
<feature type="region of interest" description="Disordered" evidence="5">
    <location>
        <begin position="455"/>
        <end position="527"/>
    </location>
</feature>
<dbReference type="Pfam" id="PF13167">
    <property type="entry name" value="GTP-bdg_N"/>
    <property type="match status" value="1"/>
</dbReference>
<dbReference type="Pfam" id="PF16360">
    <property type="entry name" value="GTP-bdg_M"/>
    <property type="match status" value="1"/>
</dbReference>
<organism evidence="7 8">
    <name type="scientific">Eragrostis curvula</name>
    <name type="common">weeping love grass</name>
    <dbReference type="NCBI Taxonomy" id="38414"/>
    <lineage>
        <taxon>Eukaryota</taxon>
        <taxon>Viridiplantae</taxon>
        <taxon>Streptophyta</taxon>
        <taxon>Embryophyta</taxon>
        <taxon>Tracheophyta</taxon>
        <taxon>Spermatophyta</taxon>
        <taxon>Magnoliopsida</taxon>
        <taxon>Liliopsida</taxon>
        <taxon>Poales</taxon>
        <taxon>Poaceae</taxon>
        <taxon>PACMAD clade</taxon>
        <taxon>Chloridoideae</taxon>
        <taxon>Eragrostideae</taxon>
        <taxon>Eragrostidinae</taxon>
        <taxon>Eragrostis</taxon>
    </lineage>
</organism>
<proteinExistence type="predicted"/>
<dbReference type="EMBL" id="RWGY01000004">
    <property type="protein sequence ID" value="TVU45266.1"/>
    <property type="molecule type" value="Genomic_DNA"/>
</dbReference>
<comment type="caution">
    <text evidence="7">The sequence shown here is derived from an EMBL/GenBank/DDBJ whole genome shotgun (WGS) entry which is preliminary data.</text>
</comment>
<dbReference type="PRINTS" id="PR00326">
    <property type="entry name" value="GTP1OBG"/>
</dbReference>
<feature type="domain" description="Hflx-type G" evidence="6">
    <location>
        <begin position="312"/>
        <end position="573"/>
    </location>
</feature>
<dbReference type="InterPro" id="IPR025121">
    <property type="entry name" value="GTPase_HflX_N"/>
</dbReference>
<gene>
    <name evidence="7" type="ORF">EJB05_04747</name>
</gene>
<dbReference type="PANTHER" id="PTHR10229:SF8">
    <property type="entry name" value="GTPASE HFLX"/>
    <property type="match status" value="1"/>
</dbReference>
<dbReference type="AlphaFoldDB" id="A0A5J9WB84"/>
<dbReference type="Proteomes" id="UP000324897">
    <property type="component" value="Chromosome 5"/>
</dbReference>
<sequence>MLRAAISRLGARLRLHPDPHAHRLSPASPPLRALSTRRGKGSSTNADSDDEGPLRGLLLAHDPERPPRLLVVQPRLRPGGLLDSKLAEALNLANSLEEPREGFYQAEFASKGAPPHLVVQNPASRGRSHAGNQLIFVTFPMLSFLCMRNALKNLHCATEGVDAVFVNAILSGIQQRNLEASPHVAWGKPVLDRVGLIIEIFNAHAETKEAKLQAELAALMYMKTRLVRVRGPGGKLTFGPSGEAEVVSARGRGSGGRGFISGAGETELQLQRRRIQERRVKLLAQIEEVRRTRAIQRSNRKRHGGSFGQELVTVAVVGYTNAGKSTLVSALSETDLYRDDRLFATVDPRLRNVILPSGRKALLSDTVGFISDLPVQLVEAFHATLEEVVEADMLVHVLDSSAPDLEEHRSTVLQVLQQIGVSEEKINNMIEVWNKIDLVDEKAETDGVEDEIFLTEGEEEEDLFSEDDVPSEQSSFDTLDDGANSEYLSEERSGNSGDEVAFKESSAEPSEIKTMNSESSSKESFGELLYSPDMNGCTSKQQVSSCHVKTSAVTGTGLQELLVLIDEKLTEQQTIVQRSYGPFDRKWRPCSMDGEKAAEQ</sequence>
<accession>A0A5J9WB84</accession>
<evidence type="ECO:0000256" key="1">
    <source>
        <dbReference type="ARBA" id="ARBA00022723"/>
    </source>
</evidence>
<dbReference type="CDD" id="cd01878">
    <property type="entry name" value="HflX"/>
    <property type="match status" value="1"/>
</dbReference>
<keyword evidence="2" id="KW-0547">Nucleotide-binding</keyword>
<dbReference type="SUPFAM" id="SSF52540">
    <property type="entry name" value="P-loop containing nucleoside triphosphate hydrolases"/>
    <property type="match status" value="1"/>
</dbReference>
<dbReference type="GO" id="GO:0043022">
    <property type="term" value="F:ribosome binding"/>
    <property type="evidence" value="ECO:0007669"/>
    <property type="project" value="TreeGrafter"/>
</dbReference>
<dbReference type="InterPro" id="IPR016496">
    <property type="entry name" value="GTPase_HflX"/>
</dbReference>
<keyword evidence="3" id="KW-0460">Magnesium</keyword>
<evidence type="ECO:0000256" key="4">
    <source>
        <dbReference type="ARBA" id="ARBA00023134"/>
    </source>
</evidence>
<evidence type="ECO:0000259" key="6">
    <source>
        <dbReference type="PROSITE" id="PS51705"/>
    </source>
</evidence>
<dbReference type="GO" id="GO:0005525">
    <property type="term" value="F:GTP binding"/>
    <property type="evidence" value="ECO:0007669"/>
    <property type="project" value="InterPro"/>
</dbReference>
<dbReference type="Pfam" id="PF01926">
    <property type="entry name" value="MMR_HSR1"/>
    <property type="match status" value="1"/>
</dbReference>
<feature type="region of interest" description="Disordered" evidence="5">
    <location>
        <begin position="17"/>
        <end position="60"/>
    </location>
</feature>
<dbReference type="FunFam" id="3.40.50.300:FF:001888">
    <property type="entry name" value="GTP-binding protein chloroplastic"/>
    <property type="match status" value="1"/>
</dbReference>
<dbReference type="InterPro" id="IPR030394">
    <property type="entry name" value="G_HFLX_dom"/>
</dbReference>
<evidence type="ECO:0000256" key="2">
    <source>
        <dbReference type="ARBA" id="ARBA00022741"/>
    </source>
</evidence>
<keyword evidence="4" id="KW-0342">GTP-binding</keyword>
<evidence type="ECO:0000313" key="8">
    <source>
        <dbReference type="Proteomes" id="UP000324897"/>
    </source>
</evidence>
<dbReference type="InterPro" id="IPR032305">
    <property type="entry name" value="GTP-bd_M"/>
</dbReference>
<feature type="non-terminal residue" evidence="7">
    <location>
        <position position="1"/>
    </location>
</feature>
<feature type="compositionally biased region" description="Acidic residues" evidence="5">
    <location>
        <begin position="455"/>
        <end position="470"/>
    </location>
</feature>